<protein>
    <submittedName>
        <fullName evidence="2">Peroxiredoxin</fullName>
    </submittedName>
</protein>
<keyword evidence="3" id="KW-1185">Reference proteome</keyword>
<dbReference type="InterPro" id="IPR013766">
    <property type="entry name" value="Thioredoxin_domain"/>
</dbReference>
<comment type="caution">
    <text evidence="2">The sequence shown here is derived from an EMBL/GenBank/DDBJ whole genome shotgun (WGS) entry which is preliminary data.</text>
</comment>
<dbReference type="Proteomes" id="UP001296993">
    <property type="component" value="Unassembled WGS sequence"/>
</dbReference>
<evidence type="ECO:0000313" key="3">
    <source>
        <dbReference type="Proteomes" id="UP001296993"/>
    </source>
</evidence>
<dbReference type="InterPro" id="IPR036249">
    <property type="entry name" value="Thioredoxin-like_sf"/>
</dbReference>
<dbReference type="EMBL" id="JAGIOF010000001">
    <property type="protein sequence ID" value="MBP2385036.1"/>
    <property type="molecule type" value="Genomic_DNA"/>
</dbReference>
<dbReference type="SUPFAM" id="SSF52833">
    <property type="entry name" value="Thioredoxin-like"/>
    <property type="match status" value="1"/>
</dbReference>
<feature type="domain" description="Thioredoxin" evidence="1">
    <location>
        <begin position="12"/>
        <end position="174"/>
    </location>
</feature>
<name>A0ABS4X9J3_9MICC</name>
<dbReference type="Pfam" id="PF08534">
    <property type="entry name" value="Redoxin"/>
    <property type="match status" value="1"/>
</dbReference>
<accession>A0ABS4X9J3</accession>
<evidence type="ECO:0000313" key="2">
    <source>
        <dbReference type="EMBL" id="MBP2385036.1"/>
    </source>
</evidence>
<dbReference type="PROSITE" id="PS51352">
    <property type="entry name" value="THIOREDOXIN_2"/>
    <property type="match status" value="1"/>
</dbReference>
<dbReference type="InterPro" id="IPR013740">
    <property type="entry name" value="Redoxin"/>
</dbReference>
<dbReference type="RefSeq" id="WP_209995785.1">
    <property type="nucleotide sequence ID" value="NZ_BAAAJY010000020.1"/>
</dbReference>
<reference evidence="2 3" key="1">
    <citation type="submission" date="2021-03" db="EMBL/GenBank/DDBJ databases">
        <title>Sequencing the genomes of 1000 actinobacteria strains.</title>
        <authorList>
            <person name="Klenk H.-P."/>
        </authorList>
    </citation>
    <scope>NUCLEOTIDE SEQUENCE [LARGE SCALE GENOMIC DNA]</scope>
    <source>
        <strain evidence="2 3">DSM 15797</strain>
    </source>
</reference>
<sequence length="176" mass="19104">MTNSHSGAAADHLIGQAFPTLTLSATTGETISPAEFSIGSFVLFIYPRTGRPDRVEPPEWSLVPWAKGCAPESCEFRDLSADYAAIGFRIYELSNQDTGYQCEAVSRWHLSYPLLSDPGFSLSAALGLPTFEFEGDRIHVRSTLVVQNGTITHAHIGVTEAASHPRSLLAQLQVGR</sequence>
<gene>
    <name evidence="2" type="ORF">JOF47_000547</name>
</gene>
<dbReference type="Gene3D" id="3.40.30.10">
    <property type="entry name" value="Glutaredoxin"/>
    <property type="match status" value="1"/>
</dbReference>
<evidence type="ECO:0000259" key="1">
    <source>
        <dbReference type="PROSITE" id="PS51352"/>
    </source>
</evidence>
<dbReference type="CDD" id="cd03017">
    <property type="entry name" value="PRX_BCP"/>
    <property type="match status" value="1"/>
</dbReference>
<organism evidence="2 3">
    <name type="scientific">Paeniglutamicibacter kerguelensis</name>
    <dbReference type="NCBI Taxonomy" id="254788"/>
    <lineage>
        <taxon>Bacteria</taxon>
        <taxon>Bacillati</taxon>
        <taxon>Actinomycetota</taxon>
        <taxon>Actinomycetes</taxon>
        <taxon>Micrococcales</taxon>
        <taxon>Micrococcaceae</taxon>
        <taxon>Paeniglutamicibacter</taxon>
    </lineage>
</organism>
<proteinExistence type="predicted"/>